<accession>A0A1S1NYQ3</accession>
<dbReference type="AlphaFoldDB" id="A0A1S1NYQ3"/>
<sequence length="91" mass="10086">MCFGDTIESRSPRDRALPLPASRLLAHSQAAAYCSMPRATFDRICNVPPIIFPGEAVKRYDRRDLDAWIEGLKGVAPVDQESDDDILARLG</sequence>
<comment type="caution">
    <text evidence="1">The sequence shown here is derived from an EMBL/GenBank/DDBJ whole genome shotgun (WGS) entry which is preliminary data.</text>
</comment>
<name>A0A1S1NYQ3_METEX</name>
<evidence type="ECO:0000313" key="1">
    <source>
        <dbReference type="EMBL" id="OHV15838.1"/>
    </source>
</evidence>
<dbReference type="EMBL" id="MNAO01000204">
    <property type="protein sequence ID" value="OHV15838.1"/>
    <property type="molecule type" value="Genomic_DNA"/>
</dbReference>
<reference evidence="1 2" key="1">
    <citation type="submission" date="2016-10" db="EMBL/GenBank/DDBJ databases">
        <title>Draft genome sequence of Methylobacterium extorquens CP3, a seed endophyte of Crotalaria pumila with plant growth-promoting and metal tolerance properties.</title>
        <authorList>
            <person name="Sanchez-Lopez A.S."/>
            <person name="Van Hamme J.D."/>
            <person name="Thijs S."/>
            <person name="Mcammond B.M."/>
            <person name="Stevens V."/>
            <person name="Gonzalez-Chavez M.D.C."/>
            <person name="Vangronsveld J."/>
        </authorList>
    </citation>
    <scope>NUCLEOTIDE SEQUENCE [LARGE SCALE GENOMIC DNA]</scope>
    <source>
        <strain evidence="1 2">CP3</strain>
    </source>
</reference>
<proteinExistence type="predicted"/>
<evidence type="ECO:0000313" key="2">
    <source>
        <dbReference type="Proteomes" id="UP000180215"/>
    </source>
</evidence>
<evidence type="ECO:0008006" key="3">
    <source>
        <dbReference type="Google" id="ProtNLM"/>
    </source>
</evidence>
<protein>
    <recommendedName>
        <fullName evidence="3">Helix-turn-helix domain-containing protein</fullName>
    </recommendedName>
</protein>
<dbReference type="Proteomes" id="UP000180215">
    <property type="component" value="Unassembled WGS sequence"/>
</dbReference>
<organism evidence="1 2">
    <name type="scientific">Methylorubrum extorquens</name>
    <name type="common">Methylobacterium dichloromethanicum</name>
    <name type="synonym">Methylobacterium extorquens</name>
    <dbReference type="NCBI Taxonomy" id="408"/>
    <lineage>
        <taxon>Bacteria</taxon>
        <taxon>Pseudomonadati</taxon>
        <taxon>Pseudomonadota</taxon>
        <taxon>Alphaproteobacteria</taxon>
        <taxon>Hyphomicrobiales</taxon>
        <taxon>Methylobacteriaceae</taxon>
        <taxon>Methylorubrum</taxon>
    </lineage>
</organism>
<gene>
    <name evidence="1" type="ORF">BK022_16185</name>
</gene>